<organism evidence="3 4">
    <name type="scientific">Suricata suricatta</name>
    <name type="common">Meerkat</name>
    <dbReference type="NCBI Taxonomy" id="37032"/>
    <lineage>
        <taxon>Eukaryota</taxon>
        <taxon>Metazoa</taxon>
        <taxon>Chordata</taxon>
        <taxon>Craniata</taxon>
        <taxon>Vertebrata</taxon>
        <taxon>Euteleostomi</taxon>
        <taxon>Mammalia</taxon>
        <taxon>Eutheria</taxon>
        <taxon>Laurasiatheria</taxon>
        <taxon>Carnivora</taxon>
        <taxon>Feliformia</taxon>
        <taxon>Herpestidae</taxon>
        <taxon>Suricata</taxon>
    </lineage>
</organism>
<dbReference type="InterPro" id="IPR021072">
    <property type="entry name" value="MAGE_N"/>
</dbReference>
<feature type="domain" description="MAGE" evidence="2">
    <location>
        <begin position="107"/>
        <end position="305"/>
    </location>
</feature>
<dbReference type="SMART" id="SM01373">
    <property type="entry name" value="MAGE"/>
    <property type="match status" value="1"/>
</dbReference>
<evidence type="ECO:0000313" key="3">
    <source>
        <dbReference type="Ensembl" id="ENSSSUP00005027414.1"/>
    </source>
</evidence>
<dbReference type="InterPro" id="IPR041898">
    <property type="entry name" value="MAGE_WH1"/>
</dbReference>
<feature type="compositionally biased region" description="Low complexity" evidence="1">
    <location>
        <begin position="20"/>
        <end position="71"/>
    </location>
</feature>
<reference evidence="3" key="2">
    <citation type="submission" date="2025-09" db="UniProtKB">
        <authorList>
            <consortium name="Ensembl"/>
        </authorList>
    </citation>
    <scope>IDENTIFICATION</scope>
</reference>
<dbReference type="Pfam" id="PF01454">
    <property type="entry name" value="MAGE"/>
    <property type="match status" value="1"/>
</dbReference>
<sequence>MPRGRKSKLRAREKRHQARAETQGPAGAQAAAAEVEESSSLPVSGATPSSSPAAGTSQEPGKAPATTGAAAHVSQRRSKANAKHQVEKSGNSSLALASTARAPKDRLFRRVGMLMEYLLERHSLQEPIMKTYMLKAITRRFKEHFPEILRRATEHLEVVFGLKLKEVKPGGLSYTLVSILEVTDGSVSNSSNFPKRGLLMPLLGVVFLSGNRAPEENIWEFLNILGIYDGRKHSVFGEPRKLITKDLVKEKYLEYRQVPGSDPPCREFLWGRRAHTEIGKMKVLEFLAKVHDTIPSAFPFHYKEALQDEEKPGVGKTTVYNFFAFLLCFE</sequence>
<dbReference type="Ensembl" id="ENSSSUT00005031324.1">
    <property type="protein sequence ID" value="ENSSSUP00005027414.1"/>
    <property type="gene ID" value="ENSSSUG00005017736.1"/>
</dbReference>
<dbReference type="PANTHER" id="PTHR11736">
    <property type="entry name" value="MELANOMA-ASSOCIATED ANTIGEN MAGE ANTIGEN"/>
    <property type="match status" value="1"/>
</dbReference>
<evidence type="ECO:0000256" key="1">
    <source>
        <dbReference type="SAM" id="MobiDB-lite"/>
    </source>
</evidence>
<dbReference type="OMA" id="VSCKRSD"/>
<name>A0A673USA8_SURSU</name>
<dbReference type="SMART" id="SM01392">
    <property type="entry name" value="MAGE_N"/>
    <property type="match status" value="1"/>
</dbReference>
<dbReference type="Pfam" id="PF12440">
    <property type="entry name" value="MAGE_N"/>
    <property type="match status" value="1"/>
</dbReference>
<dbReference type="FunFam" id="1.10.10.1200:FF:000007">
    <property type="entry name" value="Melanoma-associated antigen C2"/>
    <property type="match status" value="1"/>
</dbReference>
<feature type="region of interest" description="Disordered" evidence="1">
    <location>
        <begin position="1"/>
        <end position="95"/>
    </location>
</feature>
<dbReference type="FunFam" id="1.10.10.1210:FF:000001">
    <property type="entry name" value="melanoma-associated antigen D1"/>
    <property type="match status" value="1"/>
</dbReference>
<dbReference type="PROSITE" id="PS50838">
    <property type="entry name" value="MAGE"/>
    <property type="match status" value="1"/>
</dbReference>
<dbReference type="InterPro" id="IPR041899">
    <property type="entry name" value="MAGE_WH2"/>
</dbReference>
<feature type="compositionally biased region" description="Basic residues" evidence="1">
    <location>
        <begin position="1"/>
        <end position="17"/>
    </location>
</feature>
<dbReference type="GO" id="GO:0000122">
    <property type="term" value="P:negative regulation of transcription by RNA polymerase II"/>
    <property type="evidence" value="ECO:0007669"/>
    <property type="project" value="TreeGrafter"/>
</dbReference>
<dbReference type="GO" id="GO:0005634">
    <property type="term" value="C:nucleus"/>
    <property type="evidence" value="ECO:0007669"/>
    <property type="project" value="TreeGrafter"/>
</dbReference>
<evidence type="ECO:0000259" key="2">
    <source>
        <dbReference type="PROSITE" id="PS50838"/>
    </source>
</evidence>
<dbReference type="InterPro" id="IPR037445">
    <property type="entry name" value="MAGE"/>
</dbReference>
<dbReference type="AlphaFoldDB" id="A0A673USA8"/>
<protein>
    <submittedName>
        <fullName evidence="3">MAGE family member B2</fullName>
    </submittedName>
</protein>
<reference evidence="3" key="1">
    <citation type="submission" date="2025-08" db="UniProtKB">
        <authorList>
            <consortium name="Ensembl"/>
        </authorList>
    </citation>
    <scope>IDENTIFICATION</scope>
</reference>
<accession>A0A673USA8</accession>
<proteinExistence type="predicted"/>
<evidence type="ECO:0000313" key="4">
    <source>
        <dbReference type="Proteomes" id="UP000472268"/>
    </source>
</evidence>
<dbReference type="Gene3D" id="1.10.10.1200">
    <property type="entry name" value="MAGE homology domain, winged helix WH1 motif"/>
    <property type="match status" value="1"/>
</dbReference>
<dbReference type="InterPro" id="IPR002190">
    <property type="entry name" value="MHD_dom"/>
</dbReference>
<dbReference type="Proteomes" id="UP000472268">
    <property type="component" value="Unplaced"/>
</dbReference>
<keyword evidence="4" id="KW-1185">Reference proteome</keyword>
<dbReference type="PANTHER" id="PTHR11736:SF154">
    <property type="entry name" value="MAGE DOMAIN-CONTAINING PROTEIN"/>
    <property type="match status" value="1"/>
</dbReference>
<dbReference type="Gene3D" id="1.10.10.1210">
    <property type="entry name" value="MAGE homology domain, winged helix WH2 motif"/>
    <property type="match status" value="1"/>
</dbReference>